<gene>
    <name evidence="2" type="ORF">QJS10_CPB21g00688</name>
</gene>
<dbReference type="PANTHER" id="PTHR31008">
    <property type="entry name" value="COP1-INTERACTING PROTEIN-RELATED"/>
    <property type="match status" value="1"/>
</dbReference>
<evidence type="ECO:0000259" key="1">
    <source>
        <dbReference type="PROSITE" id="PS50104"/>
    </source>
</evidence>
<dbReference type="SMART" id="SM00255">
    <property type="entry name" value="TIR"/>
    <property type="match status" value="1"/>
</dbReference>
<dbReference type="SUPFAM" id="SSF52200">
    <property type="entry name" value="Toll/Interleukin receptor TIR domain"/>
    <property type="match status" value="1"/>
</dbReference>
<feature type="domain" description="TIR" evidence="1">
    <location>
        <begin position="3"/>
        <end position="148"/>
    </location>
</feature>
<proteinExistence type="predicted"/>
<dbReference type="PROSITE" id="PS50104">
    <property type="entry name" value="TIR"/>
    <property type="match status" value="1"/>
</dbReference>
<dbReference type="Pfam" id="PF01582">
    <property type="entry name" value="TIR"/>
    <property type="match status" value="1"/>
</dbReference>
<protein>
    <recommendedName>
        <fullName evidence="1">TIR domain-containing protein</fullName>
    </recommendedName>
</protein>
<organism evidence="2 3">
    <name type="scientific">Acorus calamus</name>
    <name type="common">Sweet flag</name>
    <dbReference type="NCBI Taxonomy" id="4465"/>
    <lineage>
        <taxon>Eukaryota</taxon>
        <taxon>Viridiplantae</taxon>
        <taxon>Streptophyta</taxon>
        <taxon>Embryophyta</taxon>
        <taxon>Tracheophyta</taxon>
        <taxon>Spermatophyta</taxon>
        <taxon>Magnoliopsida</taxon>
        <taxon>Liliopsida</taxon>
        <taxon>Acoraceae</taxon>
        <taxon>Acorus</taxon>
    </lineage>
</organism>
<sequence>MRRWCDVFINHRGVDTKRTVAGLLYDRLVQMKMRPFLDAKTMEPGDKMIETINGAIVHCKVGVAIFSPRYCESYFCLHELALMVENNKKIIPIFCDIKPSDLRFEDDKTCPPDEAERFRRALREVRHTVGLSYNSLDGNWSDLITGASEFIVKNMCQEGDQI</sequence>
<comment type="caution">
    <text evidence="2">The sequence shown here is derived from an EMBL/GenBank/DDBJ whole genome shotgun (WGS) entry which is preliminary data.</text>
</comment>
<evidence type="ECO:0000313" key="2">
    <source>
        <dbReference type="EMBL" id="KAK1283543.1"/>
    </source>
</evidence>
<name>A0AAV9C339_ACOCL</name>
<reference evidence="2" key="2">
    <citation type="submission" date="2023-06" db="EMBL/GenBank/DDBJ databases">
        <authorList>
            <person name="Ma L."/>
            <person name="Liu K.-W."/>
            <person name="Li Z."/>
            <person name="Hsiao Y.-Y."/>
            <person name="Qi Y."/>
            <person name="Fu T."/>
            <person name="Tang G."/>
            <person name="Zhang D."/>
            <person name="Sun W.-H."/>
            <person name="Liu D.-K."/>
            <person name="Li Y."/>
            <person name="Chen G.-Z."/>
            <person name="Liu X.-D."/>
            <person name="Liao X.-Y."/>
            <person name="Jiang Y.-T."/>
            <person name="Yu X."/>
            <person name="Hao Y."/>
            <person name="Huang J."/>
            <person name="Zhao X.-W."/>
            <person name="Ke S."/>
            <person name="Chen Y.-Y."/>
            <person name="Wu W.-L."/>
            <person name="Hsu J.-L."/>
            <person name="Lin Y.-F."/>
            <person name="Huang M.-D."/>
            <person name="Li C.-Y."/>
            <person name="Huang L."/>
            <person name="Wang Z.-W."/>
            <person name="Zhao X."/>
            <person name="Zhong W.-Y."/>
            <person name="Peng D.-H."/>
            <person name="Ahmad S."/>
            <person name="Lan S."/>
            <person name="Zhang J.-S."/>
            <person name="Tsai W.-C."/>
            <person name="Van De Peer Y."/>
            <person name="Liu Z.-J."/>
        </authorList>
    </citation>
    <scope>NUCLEOTIDE SEQUENCE</scope>
    <source>
        <strain evidence="2">CP</strain>
        <tissue evidence="2">Leaves</tissue>
    </source>
</reference>
<keyword evidence="3" id="KW-1185">Reference proteome</keyword>
<reference evidence="2" key="1">
    <citation type="journal article" date="2023" name="Nat. Commun.">
        <title>Diploid and tetraploid genomes of Acorus and the evolution of monocots.</title>
        <authorList>
            <person name="Ma L."/>
            <person name="Liu K.W."/>
            <person name="Li Z."/>
            <person name="Hsiao Y.Y."/>
            <person name="Qi Y."/>
            <person name="Fu T."/>
            <person name="Tang G.D."/>
            <person name="Zhang D."/>
            <person name="Sun W.H."/>
            <person name="Liu D.K."/>
            <person name="Li Y."/>
            <person name="Chen G.Z."/>
            <person name="Liu X.D."/>
            <person name="Liao X.Y."/>
            <person name="Jiang Y.T."/>
            <person name="Yu X."/>
            <person name="Hao Y."/>
            <person name="Huang J."/>
            <person name="Zhao X.W."/>
            <person name="Ke S."/>
            <person name="Chen Y.Y."/>
            <person name="Wu W.L."/>
            <person name="Hsu J.L."/>
            <person name="Lin Y.F."/>
            <person name="Huang M.D."/>
            <person name="Li C.Y."/>
            <person name="Huang L."/>
            <person name="Wang Z.W."/>
            <person name="Zhao X."/>
            <person name="Zhong W.Y."/>
            <person name="Peng D.H."/>
            <person name="Ahmad S."/>
            <person name="Lan S."/>
            <person name="Zhang J.S."/>
            <person name="Tsai W.C."/>
            <person name="Van de Peer Y."/>
            <person name="Liu Z.J."/>
        </authorList>
    </citation>
    <scope>NUCLEOTIDE SEQUENCE</scope>
    <source>
        <strain evidence="2">CP</strain>
    </source>
</reference>
<accession>A0AAV9C339</accession>
<dbReference type="InterPro" id="IPR000157">
    <property type="entry name" value="TIR_dom"/>
</dbReference>
<dbReference type="Proteomes" id="UP001180020">
    <property type="component" value="Unassembled WGS sequence"/>
</dbReference>
<dbReference type="InterPro" id="IPR035897">
    <property type="entry name" value="Toll_tir_struct_dom_sf"/>
</dbReference>
<evidence type="ECO:0000313" key="3">
    <source>
        <dbReference type="Proteomes" id="UP001180020"/>
    </source>
</evidence>
<dbReference type="GO" id="GO:0007165">
    <property type="term" value="P:signal transduction"/>
    <property type="evidence" value="ECO:0007669"/>
    <property type="project" value="InterPro"/>
</dbReference>
<dbReference type="Gene3D" id="3.40.50.10140">
    <property type="entry name" value="Toll/interleukin-1 receptor homology (TIR) domain"/>
    <property type="match status" value="1"/>
</dbReference>
<dbReference type="PANTHER" id="PTHR31008:SF16">
    <property type="entry name" value="TOLL-INTERLEUKIN-RESISTANCE (TIR) DOMAIN FAMILY PROTEIN"/>
    <property type="match status" value="1"/>
</dbReference>
<dbReference type="EMBL" id="JAUJYO010000021">
    <property type="protein sequence ID" value="KAK1283543.1"/>
    <property type="molecule type" value="Genomic_DNA"/>
</dbReference>
<dbReference type="AlphaFoldDB" id="A0AAV9C339"/>